<gene>
    <name evidence="5" type="ORF">C1O66_09035</name>
</gene>
<evidence type="ECO:0000256" key="1">
    <source>
        <dbReference type="ARBA" id="ARBA00022676"/>
    </source>
</evidence>
<comment type="caution">
    <text evidence="5">The sequence shown here is derived from an EMBL/GenBank/DDBJ whole genome shotgun (WGS) entry which is preliminary data.</text>
</comment>
<keyword evidence="6" id="KW-1185">Reference proteome</keyword>
<dbReference type="CDD" id="cd03801">
    <property type="entry name" value="GT4_PimA-like"/>
    <property type="match status" value="1"/>
</dbReference>
<organism evidence="5 6">
    <name type="scientific">Kinneretia aquatilis</name>
    <dbReference type="NCBI Taxonomy" id="2070761"/>
    <lineage>
        <taxon>Bacteria</taxon>
        <taxon>Pseudomonadati</taxon>
        <taxon>Pseudomonadota</taxon>
        <taxon>Betaproteobacteria</taxon>
        <taxon>Burkholderiales</taxon>
        <taxon>Sphaerotilaceae</taxon>
        <taxon>Roseateles</taxon>
    </lineage>
</organism>
<evidence type="ECO:0000259" key="4">
    <source>
        <dbReference type="Pfam" id="PF13439"/>
    </source>
</evidence>
<dbReference type="InterPro" id="IPR001296">
    <property type="entry name" value="Glyco_trans_1"/>
</dbReference>
<protein>
    <submittedName>
        <fullName evidence="5">Glycosyltransferase family 1 protein</fullName>
    </submittedName>
</protein>
<dbReference type="Proteomes" id="UP000235916">
    <property type="component" value="Unassembled WGS sequence"/>
</dbReference>
<dbReference type="Pfam" id="PF13439">
    <property type="entry name" value="Glyco_transf_4"/>
    <property type="match status" value="1"/>
</dbReference>
<reference evidence="5 6" key="1">
    <citation type="submission" date="2018-01" db="EMBL/GenBank/DDBJ databases">
        <title>Draft genome sequence of Paucibacter aquatile CR182 isolated from freshwater of the Nakdong River.</title>
        <authorList>
            <person name="Choi A."/>
            <person name="Chung E.J."/>
        </authorList>
    </citation>
    <scope>NUCLEOTIDE SEQUENCE [LARGE SCALE GENOMIC DNA]</scope>
    <source>
        <strain evidence="5 6">CR182</strain>
    </source>
</reference>
<dbReference type="EMBL" id="POSP01000003">
    <property type="protein sequence ID" value="PND37651.1"/>
    <property type="molecule type" value="Genomic_DNA"/>
</dbReference>
<name>A0A2N8KW34_9BURK</name>
<dbReference type="SUPFAM" id="SSF53756">
    <property type="entry name" value="UDP-Glycosyltransferase/glycogen phosphorylase"/>
    <property type="match status" value="1"/>
</dbReference>
<dbReference type="Gene3D" id="3.40.50.2000">
    <property type="entry name" value="Glycogen Phosphorylase B"/>
    <property type="match status" value="2"/>
</dbReference>
<dbReference type="GO" id="GO:0016757">
    <property type="term" value="F:glycosyltransferase activity"/>
    <property type="evidence" value="ECO:0007669"/>
    <property type="project" value="UniProtKB-KW"/>
</dbReference>
<dbReference type="PANTHER" id="PTHR12526:SF510">
    <property type="entry name" value="D-INOSITOL 3-PHOSPHATE GLYCOSYLTRANSFERASE"/>
    <property type="match status" value="1"/>
</dbReference>
<evidence type="ECO:0000259" key="3">
    <source>
        <dbReference type="Pfam" id="PF00534"/>
    </source>
</evidence>
<keyword evidence="2 5" id="KW-0808">Transferase</keyword>
<sequence length="408" mass="45214">MLRSNVGALSSTWIWSWLRTFRRARTASVSWCRSIWRHEAAAEGRAMSRREVLMIGTAPEGKGGVASVVGVYMAHGLPQRFPLRYVSTHREGSRLAKLWCSVSALLRIVFLLLSGRVAVLHAHVSSNASFKRKSVYLALARAFGVSTVFHLHGGAFDKFTDQSASPRLRRWIVHSLQRSTRVVALSDSWVRYLSGVAPGLKVRAIANPVFMPALAEGRADPAEQAGRLIFLGRAEHNKGVFDLLQALQLLREQRPDVRLAIGGDGNLEALRAEVHRLGLDAQVEVLGWVVGEAKLQQLRRAEVFVLPSYSEGLPMSMLEAMAFGKAVVVTPVGGIPEAVQHEQQGLLVQPGQPRELADALLRLLQDDELRLRLGQRARQRVAERFGVERVLGQVADLYRELGVEELRT</sequence>
<feature type="domain" description="Glycosyltransferase subfamily 4-like N-terminal" evidence="4">
    <location>
        <begin position="93"/>
        <end position="209"/>
    </location>
</feature>
<dbReference type="OrthoDB" id="7560678at2"/>
<feature type="domain" description="Glycosyl transferase family 1" evidence="3">
    <location>
        <begin position="226"/>
        <end position="380"/>
    </location>
</feature>
<dbReference type="AlphaFoldDB" id="A0A2N8KW34"/>
<accession>A0A2N8KW34</accession>
<evidence type="ECO:0000313" key="5">
    <source>
        <dbReference type="EMBL" id="PND37651.1"/>
    </source>
</evidence>
<evidence type="ECO:0000313" key="6">
    <source>
        <dbReference type="Proteomes" id="UP000235916"/>
    </source>
</evidence>
<dbReference type="InterPro" id="IPR028098">
    <property type="entry name" value="Glyco_trans_4-like_N"/>
</dbReference>
<dbReference type="Pfam" id="PF00534">
    <property type="entry name" value="Glycos_transf_1"/>
    <property type="match status" value="1"/>
</dbReference>
<evidence type="ECO:0000256" key="2">
    <source>
        <dbReference type="ARBA" id="ARBA00022679"/>
    </source>
</evidence>
<keyword evidence="1" id="KW-0328">Glycosyltransferase</keyword>
<proteinExistence type="predicted"/>
<dbReference type="PANTHER" id="PTHR12526">
    <property type="entry name" value="GLYCOSYLTRANSFERASE"/>
    <property type="match status" value="1"/>
</dbReference>